<dbReference type="GO" id="GO:0009318">
    <property type="term" value="C:exodeoxyribonuclease VII complex"/>
    <property type="evidence" value="ECO:0007669"/>
    <property type="project" value="InterPro"/>
</dbReference>
<organism evidence="2 3">
    <name type="scientific">Petrotoga halophila DSM 16923</name>
    <dbReference type="NCBI Taxonomy" id="1122953"/>
    <lineage>
        <taxon>Bacteria</taxon>
        <taxon>Thermotogati</taxon>
        <taxon>Thermotogota</taxon>
        <taxon>Thermotogae</taxon>
        <taxon>Petrotogales</taxon>
        <taxon>Petrotogaceae</taxon>
        <taxon>Petrotoga</taxon>
    </lineage>
</organism>
<proteinExistence type="predicted"/>
<dbReference type="RefSeq" id="WP_103077570.1">
    <property type="nucleotide sequence ID" value="NZ_JALY01000138.1"/>
</dbReference>
<reference evidence="2 3" key="1">
    <citation type="submission" date="2014-01" db="EMBL/GenBank/DDBJ databases">
        <title>Comparative genomics of Petrotoga.</title>
        <authorList>
            <person name="Chow K."/>
            <person name="Charchuk R."/>
            <person name="Nesbo C.L."/>
        </authorList>
    </citation>
    <scope>NUCLEOTIDE SEQUENCE [LARGE SCALE GENOMIC DNA]</scope>
    <source>
        <strain evidence="2 3">DSM 16923</strain>
    </source>
</reference>
<evidence type="ECO:0000313" key="2">
    <source>
        <dbReference type="EMBL" id="POZ92545.1"/>
    </source>
</evidence>
<dbReference type="GO" id="GO:0006308">
    <property type="term" value="P:DNA catabolic process"/>
    <property type="evidence" value="ECO:0007669"/>
    <property type="project" value="InterPro"/>
</dbReference>
<feature type="coiled-coil region" evidence="1">
    <location>
        <begin position="55"/>
        <end position="85"/>
    </location>
</feature>
<dbReference type="SUPFAM" id="SSF116842">
    <property type="entry name" value="XseB-like"/>
    <property type="match status" value="1"/>
</dbReference>
<dbReference type="InterPro" id="IPR037004">
    <property type="entry name" value="Exonuc_VII_ssu_sf"/>
</dbReference>
<evidence type="ECO:0000313" key="3">
    <source>
        <dbReference type="Proteomes" id="UP000236950"/>
    </source>
</evidence>
<dbReference type="Proteomes" id="UP000236950">
    <property type="component" value="Unassembled WGS sequence"/>
</dbReference>
<evidence type="ECO:0000256" key="1">
    <source>
        <dbReference type="SAM" id="Coils"/>
    </source>
</evidence>
<dbReference type="EMBL" id="JALY01000138">
    <property type="protein sequence ID" value="POZ92545.1"/>
    <property type="molecule type" value="Genomic_DNA"/>
</dbReference>
<dbReference type="AlphaFoldDB" id="A0A2S5EHM4"/>
<accession>A0A2S5EHM4</accession>
<keyword evidence="3" id="KW-1185">Reference proteome</keyword>
<name>A0A2S5EHM4_9BACT</name>
<protein>
    <submittedName>
        <fullName evidence="2">Uncharacterized protein</fullName>
    </submittedName>
</protein>
<keyword evidence="1" id="KW-0175">Coiled coil</keyword>
<comment type="caution">
    <text evidence="2">The sequence shown here is derived from an EMBL/GenBank/DDBJ whole genome shotgun (WGS) entry which is preliminary data.</text>
</comment>
<sequence>MEEIIKLSEEEIKNLSFKEQLELLERINDYFQNEKQDELDVENALEIYKKALDILTYAREKLVNLKEEKAQIDEKYEKIKSQLSESAGID</sequence>
<dbReference type="GO" id="GO:0008855">
    <property type="term" value="F:exodeoxyribonuclease VII activity"/>
    <property type="evidence" value="ECO:0007669"/>
    <property type="project" value="InterPro"/>
</dbReference>
<gene>
    <name evidence="2" type="ORF">AA81_06595</name>
</gene>